<gene>
    <name evidence="6" type="ORF">SBF1_1160022</name>
</gene>
<reference evidence="7" key="1">
    <citation type="submission" date="2018-02" db="EMBL/GenBank/DDBJ databases">
        <authorList>
            <person name="Hausmann B."/>
        </authorList>
    </citation>
    <scope>NUCLEOTIDE SEQUENCE [LARGE SCALE GENOMIC DNA]</scope>
    <source>
        <strain evidence="7">Peat soil MAG SbF1</strain>
    </source>
</reference>
<evidence type="ECO:0000256" key="4">
    <source>
        <dbReference type="SAM" id="SignalP"/>
    </source>
</evidence>
<dbReference type="EMBL" id="OMOF01000020">
    <property type="protein sequence ID" value="SPF32862.1"/>
    <property type="molecule type" value="Genomic_DNA"/>
</dbReference>
<organism evidence="6 7">
    <name type="scientific">Candidatus Desulfosporosinus infrequens</name>
    <dbReference type="NCBI Taxonomy" id="2043169"/>
    <lineage>
        <taxon>Bacteria</taxon>
        <taxon>Bacillati</taxon>
        <taxon>Bacillota</taxon>
        <taxon>Clostridia</taxon>
        <taxon>Eubacteriales</taxon>
        <taxon>Desulfitobacteriaceae</taxon>
        <taxon>Desulfosporosinus</taxon>
    </lineage>
</organism>
<protein>
    <recommendedName>
        <fullName evidence="5">Solute-binding protein family 3/N-terminal domain-containing protein</fullName>
    </recommendedName>
</protein>
<keyword evidence="3 4" id="KW-0732">Signal</keyword>
<dbReference type="PANTHER" id="PTHR30024">
    <property type="entry name" value="ALIPHATIC SULFONATES-BINDING PROTEIN-RELATED"/>
    <property type="match status" value="1"/>
</dbReference>
<dbReference type="AlphaFoldDB" id="A0A2U3JZK8"/>
<comment type="subcellular location">
    <subcellularLocation>
        <location evidence="1">Periplasm</location>
    </subcellularLocation>
</comment>
<evidence type="ECO:0000256" key="2">
    <source>
        <dbReference type="ARBA" id="ARBA00010742"/>
    </source>
</evidence>
<name>A0A2U3JZK8_9FIRM</name>
<dbReference type="InterPro" id="IPR001638">
    <property type="entry name" value="Solute-binding_3/MltF_N"/>
</dbReference>
<evidence type="ECO:0000256" key="1">
    <source>
        <dbReference type="ARBA" id="ARBA00004418"/>
    </source>
</evidence>
<dbReference type="Proteomes" id="UP000238916">
    <property type="component" value="Unassembled WGS sequence"/>
</dbReference>
<dbReference type="PANTHER" id="PTHR30024:SF47">
    <property type="entry name" value="TAURINE-BINDING PERIPLASMIC PROTEIN"/>
    <property type="match status" value="1"/>
</dbReference>
<evidence type="ECO:0000256" key="3">
    <source>
        <dbReference type="ARBA" id="ARBA00022729"/>
    </source>
</evidence>
<dbReference type="SUPFAM" id="SSF53850">
    <property type="entry name" value="Periplasmic binding protein-like II"/>
    <property type="match status" value="1"/>
</dbReference>
<evidence type="ECO:0000313" key="7">
    <source>
        <dbReference type="Proteomes" id="UP000238916"/>
    </source>
</evidence>
<feature type="chain" id="PRO_5038971990" description="Solute-binding protein family 3/N-terminal domain-containing protein" evidence="4">
    <location>
        <begin position="25"/>
        <end position="300"/>
    </location>
</feature>
<feature type="signal peptide" evidence="4">
    <location>
        <begin position="1"/>
        <end position="24"/>
    </location>
</feature>
<dbReference type="Pfam" id="PF13379">
    <property type="entry name" value="NMT1_2"/>
    <property type="match status" value="1"/>
</dbReference>
<dbReference type="SMART" id="SM00062">
    <property type="entry name" value="PBPb"/>
    <property type="match status" value="1"/>
</dbReference>
<sequence length="300" mass="32863">MVAKKHFRLLTIALISCFMLVLLATGCGQNSKAAPTTDATQTPAPQKVKIGYSQVRISLPIFVAAEKGMFKKNGLDVELEMFDTAQPLMDALCGGKVDVAGYTAFPITFSGQLRSKTNLYYSTAIMEDDKHPLSMLMVKKDSSISSIKDLKGKRIGILPTIAYKAWLEIILKENGISAEDVTIQNVAPALTPSALESGTVDAMFTIDPAVTTTIQKGIGKLLYEGAIVPKYMGSPFPFGSFNMTKDFVDKNPDTAKRIVKSLDEAIDFINANQQEAKKIFTRRSKTICSKFSRCFVFEVD</sequence>
<dbReference type="CDD" id="cd01008">
    <property type="entry name" value="PBP2_NrtA_SsuA_CpmA_like"/>
    <property type="match status" value="1"/>
</dbReference>
<evidence type="ECO:0000313" key="6">
    <source>
        <dbReference type="EMBL" id="SPF32862.1"/>
    </source>
</evidence>
<dbReference type="PROSITE" id="PS51257">
    <property type="entry name" value="PROKAR_LIPOPROTEIN"/>
    <property type="match status" value="1"/>
</dbReference>
<dbReference type="Gene3D" id="3.40.190.10">
    <property type="entry name" value="Periplasmic binding protein-like II"/>
    <property type="match status" value="3"/>
</dbReference>
<comment type="similarity">
    <text evidence="2">Belongs to the bacterial solute-binding protein SsuA/TauA family.</text>
</comment>
<dbReference type="GO" id="GO:0042597">
    <property type="term" value="C:periplasmic space"/>
    <property type="evidence" value="ECO:0007669"/>
    <property type="project" value="UniProtKB-SubCell"/>
</dbReference>
<accession>A0A2U3JZK8</accession>
<dbReference type="OrthoDB" id="9815602at2"/>
<evidence type="ECO:0000259" key="5">
    <source>
        <dbReference type="SMART" id="SM00062"/>
    </source>
</evidence>
<feature type="domain" description="Solute-binding protein family 3/N-terminal" evidence="5">
    <location>
        <begin position="47"/>
        <end position="276"/>
    </location>
</feature>
<proteinExistence type="inferred from homology"/>